<comment type="cofactor">
    <cofactor evidence="1 12">
        <name>pyridoxal 5'-phosphate</name>
        <dbReference type="ChEBI" id="CHEBI:597326"/>
    </cofactor>
</comment>
<comment type="cofactor">
    <cofactor evidence="2">
        <name>[4Fe-4S] cluster</name>
        <dbReference type="ChEBI" id="CHEBI:49883"/>
    </cofactor>
</comment>
<feature type="binding site" evidence="11">
    <location>
        <position position="128"/>
    </location>
    <ligand>
        <name>[4Fe-4S] cluster</name>
        <dbReference type="ChEBI" id="CHEBI:49883"/>
        <note>4Fe-4S-S-AdoMet</note>
    </ligand>
</feature>
<feature type="binding site" evidence="11">
    <location>
        <position position="124"/>
    </location>
    <ligand>
        <name>[4Fe-4S] cluster</name>
        <dbReference type="ChEBI" id="CHEBI:49883"/>
        <note>4Fe-4S-S-AdoMet</note>
    </ligand>
</feature>
<evidence type="ECO:0000256" key="9">
    <source>
        <dbReference type="ARBA" id="ARBA00023014"/>
    </source>
</evidence>
<dbReference type="GO" id="GO:0051539">
    <property type="term" value="F:4 iron, 4 sulfur cluster binding"/>
    <property type="evidence" value="ECO:0007669"/>
    <property type="project" value="UniProtKB-KW"/>
</dbReference>
<evidence type="ECO:0000256" key="8">
    <source>
        <dbReference type="ARBA" id="ARBA00023004"/>
    </source>
</evidence>
<proteinExistence type="inferred from homology"/>
<accession>A0A9D9N195</accession>
<organism evidence="14 15">
    <name type="scientific">Candidatus Gallitreponema excrementavium</name>
    <dbReference type="NCBI Taxonomy" id="2840840"/>
    <lineage>
        <taxon>Bacteria</taxon>
        <taxon>Pseudomonadati</taxon>
        <taxon>Spirochaetota</taxon>
        <taxon>Spirochaetia</taxon>
        <taxon>Spirochaetales</taxon>
        <taxon>Candidatus Gallitreponema</taxon>
    </lineage>
</organism>
<protein>
    <submittedName>
        <fullName evidence="14">KamA family radical SAM protein</fullName>
    </submittedName>
</protein>
<dbReference type="Pfam" id="PF04055">
    <property type="entry name" value="Radical_SAM"/>
    <property type="match status" value="1"/>
</dbReference>
<keyword evidence="6 11" id="KW-0479">Metal-binding</keyword>
<name>A0A9D9N195_9SPIR</name>
<evidence type="ECO:0000256" key="10">
    <source>
        <dbReference type="ARBA" id="ARBA00023235"/>
    </source>
</evidence>
<reference evidence="14" key="2">
    <citation type="journal article" date="2021" name="PeerJ">
        <title>Extensive microbial diversity within the chicken gut microbiome revealed by metagenomics and culture.</title>
        <authorList>
            <person name="Gilroy R."/>
            <person name="Ravi A."/>
            <person name="Getino M."/>
            <person name="Pursley I."/>
            <person name="Horton D.L."/>
            <person name="Alikhan N.F."/>
            <person name="Baker D."/>
            <person name="Gharbi K."/>
            <person name="Hall N."/>
            <person name="Watson M."/>
            <person name="Adriaenssens E.M."/>
            <person name="Foster-Nyarko E."/>
            <person name="Jarju S."/>
            <person name="Secka A."/>
            <person name="Antonio M."/>
            <person name="Oren A."/>
            <person name="Chaudhuri R.R."/>
            <person name="La Ragione R."/>
            <person name="Hildebrand F."/>
            <person name="Pallen M.J."/>
        </authorList>
    </citation>
    <scope>NUCLEOTIDE SEQUENCE</scope>
    <source>
        <strain evidence="14">10532</strain>
    </source>
</reference>
<evidence type="ECO:0000256" key="6">
    <source>
        <dbReference type="ARBA" id="ARBA00022723"/>
    </source>
</evidence>
<evidence type="ECO:0000259" key="13">
    <source>
        <dbReference type="PROSITE" id="PS51918"/>
    </source>
</evidence>
<keyword evidence="8" id="KW-0408">Iron</keyword>
<gene>
    <name evidence="14" type="ORF">IAA81_00425</name>
</gene>
<keyword evidence="9 11" id="KW-0411">Iron-sulfur</keyword>
<feature type="binding site" evidence="11">
    <location>
        <position position="131"/>
    </location>
    <ligand>
        <name>[4Fe-4S] cluster</name>
        <dbReference type="ChEBI" id="CHEBI:49883"/>
        <note>4Fe-4S-S-AdoMet</note>
    </ligand>
</feature>
<evidence type="ECO:0000256" key="12">
    <source>
        <dbReference type="PIRSR" id="PIRSR603739-50"/>
    </source>
</evidence>
<dbReference type="SFLD" id="SFLDG01070">
    <property type="entry name" value="PLP-dependent"/>
    <property type="match status" value="1"/>
</dbReference>
<dbReference type="PANTHER" id="PTHR30538">
    <property type="entry name" value="LYSINE 2,3-AMINOMUTASE-RELATED"/>
    <property type="match status" value="1"/>
</dbReference>
<reference evidence="14" key="1">
    <citation type="submission" date="2020-10" db="EMBL/GenBank/DDBJ databases">
        <authorList>
            <person name="Gilroy R."/>
        </authorList>
    </citation>
    <scope>NUCLEOTIDE SEQUENCE</scope>
    <source>
        <strain evidence="14">10532</strain>
    </source>
</reference>
<evidence type="ECO:0000256" key="4">
    <source>
        <dbReference type="ARBA" id="ARBA00022485"/>
    </source>
</evidence>
<evidence type="ECO:0000256" key="3">
    <source>
        <dbReference type="ARBA" id="ARBA00008703"/>
    </source>
</evidence>
<sequence>MGRIFRPYWKKLISRSINDESKLPGIVSLSFEEKEYINSLKQRGLLPFVINPWLAGKLGESLAEHPEIPPGKNPLRLQLIPSPEEDNILENELEDPLGEAEYRVFPRLVHQYPNRVLLLTTGNCISYCRHCFRRCYTSRGDGFISTKEQLEIAEYLKAHAEVKEILISGGDPLLYDDFRIKNLFGNLFKFRHDVLIRICTRAPVFLPQRFTKTLIKTLKAHRPLWLIPHINHPWELTRETEKALRRVIDAGIPVQSQTVLLKGVNDNPDVLEELFNRLVFIGVKPGYLFQTDLAPGTSHFRTFIDYGLKIYSELEKRLSGLSLPVYAVDLPGGGGKIPLISHKAEKSDNLYYYYKSKTGKLYPYPKF</sequence>
<dbReference type="Gene3D" id="3.20.20.70">
    <property type="entry name" value="Aldolase class I"/>
    <property type="match status" value="1"/>
</dbReference>
<evidence type="ECO:0000313" key="14">
    <source>
        <dbReference type="EMBL" id="MBO8456677.1"/>
    </source>
</evidence>
<dbReference type="InterPro" id="IPR007197">
    <property type="entry name" value="rSAM"/>
</dbReference>
<evidence type="ECO:0000313" key="15">
    <source>
        <dbReference type="Proteomes" id="UP000823638"/>
    </source>
</evidence>
<evidence type="ECO:0000256" key="1">
    <source>
        <dbReference type="ARBA" id="ARBA00001933"/>
    </source>
</evidence>
<dbReference type="PROSITE" id="PS51918">
    <property type="entry name" value="RADICAL_SAM"/>
    <property type="match status" value="1"/>
</dbReference>
<comment type="similarity">
    <text evidence="3">Belongs to the radical SAM superfamily. KamA family.</text>
</comment>
<dbReference type="Proteomes" id="UP000823638">
    <property type="component" value="Unassembled WGS sequence"/>
</dbReference>
<evidence type="ECO:0000256" key="7">
    <source>
        <dbReference type="ARBA" id="ARBA00022898"/>
    </source>
</evidence>
<dbReference type="AlphaFoldDB" id="A0A9D9N195"/>
<keyword evidence="5" id="KW-0949">S-adenosyl-L-methionine</keyword>
<dbReference type="CDD" id="cd01335">
    <property type="entry name" value="Radical_SAM"/>
    <property type="match status" value="1"/>
</dbReference>
<dbReference type="GO" id="GO:0016853">
    <property type="term" value="F:isomerase activity"/>
    <property type="evidence" value="ECO:0007669"/>
    <property type="project" value="UniProtKB-KW"/>
</dbReference>
<feature type="domain" description="Radical SAM core" evidence="13">
    <location>
        <begin position="109"/>
        <end position="321"/>
    </location>
</feature>
<comment type="caution">
    <text evidence="14">The sequence shown here is derived from an EMBL/GenBank/DDBJ whole genome shotgun (WGS) entry which is preliminary data.</text>
</comment>
<dbReference type="EMBL" id="JADIMM010000010">
    <property type="protein sequence ID" value="MBO8456677.1"/>
    <property type="molecule type" value="Genomic_DNA"/>
</dbReference>
<evidence type="ECO:0000256" key="5">
    <source>
        <dbReference type="ARBA" id="ARBA00022691"/>
    </source>
</evidence>
<dbReference type="SFLD" id="SFLDS00029">
    <property type="entry name" value="Radical_SAM"/>
    <property type="match status" value="1"/>
</dbReference>
<keyword evidence="4 11" id="KW-0004">4Fe-4S</keyword>
<keyword evidence="7 12" id="KW-0663">Pyridoxal phosphate</keyword>
<dbReference type="PANTHER" id="PTHR30538:SF1">
    <property type="entry name" value="L-LYSINE 2,3-AMINOMUTASE"/>
    <property type="match status" value="1"/>
</dbReference>
<dbReference type="InterPro" id="IPR058240">
    <property type="entry name" value="rSAM_sf"/>
</dbReference>
<dbReference type="PIRSF" id="PIRSF004911">
    <property type="entry name" value="DUF160"/>
    <property type="match status" value="1"/>
</dbReference>
<feature type="modified residue" description="N6-(pyridoxal phosphate)lysine" evidence="12">
    <location>
        <position position="336"/>
    </location>
</feature>
<dbReference type="InterPro" id="IPR013785">
    <property type="entry name" value="Aldolase_TIM"/>
</dbReference>
<evidence type="ECO:0000256" key="11">
    <source>
        <dbReference type="PIRSR" id="PIRSR004911-1"/>
    </source>
</evidence>
<evidence type="ECO:0000256" key="2">
    <source>
        <dbReference type="ARBA" id="ARBA00001966"/>
    </source>
</evidence>
<dbReference type="SUPFAM" id="SSF102114">
    <property type="entry name" value="Radical SAM enzymes"/>
    <property type="match status" value="1"/>
</dbReference>
<dbReference type="NCBIfam" id="TIGR00238">
    <property type="entry name" value="KamA family radical SAM protein"/>
    <property type="match status" value="1"/>
</dbReference>
<dbReference type="InterPro" id="IPR003739">
    <property type="entry name" value="Lys_aminomutase/Glu_NH3_mut"/>
</dbReference>
<keyword evidence="10" id="KW-0413">Isomerase</keyword>
<dbReference type="GO" id="GO:0046872">
    <property type="term" value="F:metal ion binding"/>
    <property type="evidence" value="ECO:0007669"/>
    <property type="project" value="UniProtKB-KW"/>
</dbReference>